<dbReference type="InterPro" id="IPR000073">
    <property type="entry name" value="AB_hydrolase_1"/>
</dbReference>
<organism evidence="6 7">
    <name type="scientific">Parathielavia hyrcaniae</name>
    <dbReference type="NCBI Taxonomy" id="113614"/>
    <lineage>
        <taxon>Eukaryota</taxon>
        <taxon>Fungi</taxon>
        <taxon>Dikarya</taxon>
        <taxon>Ascomycota</taxon>
        <taxon>Pezizomycotina</taxon>
        <taxon>Sordariomycetes</taxon>
        <taxon>Sordariomycetidae</taxon>
        <taxon>Sordariales</taxon>
        <taxon>Chaetomiaceae</taxon>
        <taxon>Parathielavia</taxon>
    </lineage>
</organism>
<dbReference type="SUPFAM" id="SSF53474">
    <property type="entry name" value="alpha/beta-Hydrolases"/>
    <property type="match status" value="1"/>
</dbReference>
<evidence type="ECO:0000256" key="2">
    <source>
        <dbReference type="ARBA" id="ARBA00022801"/>
    </source>
</evidence>
<evidence type="ECO:0000313" key="6">
    <source>
        <dbReference type="EMBL" id="KAK4100362.1"/>
    </source>
</evidence>
<dbReference type="Pfam" id="PF00561">
    <property type="entry name" value="Abhydrolase_1"/>
    <property type="match status" value="1"/>
</dbReference>
<dbReference type="Pfam" id="PF08386">
    <property type="entry name" value="Abhydrolase_4"/>
    <property type="match status" value="1"/>
</dbReference>
<dbReference type="InterPro" id="IPR013595">
    <property type="entry name" value="Pept_S33_TAP-like_C"/>
</dbReference>
<dbReference type="AlphaFoldDB" id="A0AAN6T195"/>
<feature type="domain" description="Peptidase S33 tripeptidyl aminopeptidase-like C-terminal" evidence="5">
    <location>
        <begin position="413"/>
        <end position="520"/>
    </location>
</feature>
<evidence type="ECO:0000313" key="7">
    <source>
        <dbReference type="Proteomes" id="UP001305647"/>
    </source>
</evidence>
<evidence type="ECO:0000259" key="4">
    <source>
        <dbReference type="Pfam" id="PF00561"/>
    </source>
</evidence>
<dbReference type="InterPro" id="IPR029058">
    <property type="entry name" value="AB_hydrolase_fold"/>
</dbReference>
<keyword evidence="2" id="KW-0378">Hydrolase</keyword>
<evidence type="ECO:0000259" key="5">
    <source>
        <dbReference type="Pfam" id="PF08386"/>
    </source>
</evidence>
<feature type="domain" description="AB hydrolase-1" evidence="4">
    <location>
        <begin position="183"/>
        <end position="240"/>
    </location>
</feature>
<keyword evidence="3" id="KW-0732">Signal</keyword>
<proteinExistence type="inferred from homology"/>
<reference evidence="6" key="2">
    <citation type="submission" date="2023-05" db="EMBL/GenBank/DDBJ databases">
        <authorList>
            <consortium name="Lawrence Berkeley National Laboratory"/>
            <person name="Steindorff A."/>
            <person name="Hensen N."/>
            <person name="Bonometti L."/>
            <person name="Westerberg I."/>
            <person name="Brannstrom I.O."/>
            <person name="Guillou S."/>
            <person name="Cros-Aarteil S."/>
            <person name="Calhoun S."/>
            <person name="Haridas S."/>
            <person name="Kuo A."/>
            <person name="Mondo S."/>
            <person name="Pangilinan J."/>
            <person name="Riley R."/>
            <person name="Labutti K."/>
            <person name="Andreopoulos B."/>
            <person name="Lipzen A."/>
            <person name="Chen C."/>
            <person name="Yanf M."/>
            <person name="Daum C."/>
            <person name="Ng V."/>
            <person name="Clum A."/>
            <person name="Ohm R."/>
            <person name="Martin F."/>
            <person name="Silar P."/>
            <person name="Natvig D."/>
            <person name="Lalanne C."/>
            <person name="Gautier V."/>
            <person name="Ament-Velasquez S.L."/>
            <person name="Kruys A."/>
            <person name="Hutchinson M.I."/>
            <person name="Powell A.J."/>
            <person name="Barry K."/>
            <person name="Miller A.N."/>
            <person name="Grigoriev I.V."/>
            <person name="Debuchy R."/>
            <person name="Gladieux P."/>
            <person name="Thoren M.H."/>
            <person name="Johannesson H."/>
        </authorList>
    </citation>
    <scope>NUCLEOTIDE SEQUENCE</scope>
    <source>
        <strain evidence="6">CBS 757.83</strain>
    </source>
</reference>
<dbReference type="PANTHER" id="PTHR43248">
    <property type="entry name" value="2-SUCCINYL-6-HYDROXY-2,4-CYCLOHEXADIENE-1-CARBOXYLATE SYNTHASE"/>
    <property type="match status" value="1"/>
</dbReference>
<evidence type="ECO:0000256" key="1">
    <source>
        <dbReference type="ARBA" id="ARBA00010088"/>
    </source>
</evidence>
<dbReference type="PANTHER" id="PTHR43248:SF25">
    <property type="entry name" value="AB HYDROLASE-1 DOMAIN-CONTAINING PROTEIN-RELATED"/>
    <property type="match status" value="1"/>
</dbReference>
<sequence>MALLSALLHLSLLAAAHATSTGAGIRSCPSEEITWSSCDLNGTNLPVSCGSLSVPLDYMDEASNTTVNLELRRIPAANSPSRGSILFNFGGPGVIGFGDFAMFGEVLRVLTGGYHDLIVFAPRGTSNTIPFSCYDTSVERSIAQLGIVAGNASDVALGQLWANRQIAAETCYARQNETGGLIGTAFVARDMMCIVDALGEDGMLRYWGYSYGTILGLTAAAMFPDRMDKIILDGAVNPHEYYQNKETEIFTDADKVFTAFCTGCLATPSACALAHLNLTTPAALQSALTTLFTTIKYNPPVLPLLGSHLIIDYTVTKQLLLLNLYSPAAWPAFSSALHGLFTGNTTAVADYLIRLGAGGPSSDDPTSGTTDALAGIKCSDVYDSGRAEALDGVMPAIRGRRERSAIVGAVPDYLPIQCAQWRMPARERVHRWQGGVAGCKNDSDSGMVETRGRVLVIGNTGDPVTPLASARNISAGLKGSVVLEHGGYGHCSIAQASLCTALATRAYFVNGTLPEPGTVCKADVSLFAGSDGWDEVLQQFGVGGEGNAKRSVTGLESARRLVGMEPLKPVFIPV</sequence>
<dbReference type="GO" id="GO:0016787">
    <property type="term" value="F:hydrolase activity"/>
    <property type="evidence" value="ECO:0007669"/>
    <property type="project" value="UniProtKB-KW"/>
</dbReference>
<keyword evidence="7" id="KW-1185">Reference proteome</keyword>
<accession>A0AAN6T195</accession>
<dbReference type="Proteomes" id="UP001305647">
    <property type="component" value="Unassembled WGS sequence"/>
</dbReference>
<comment type="caution">
    <text evidence="6">The sequence shown here is derived from an EMBL/GenBank/DDBJ whole genome shotgun (WGS) entry which is preliminary data.</text>
</comment>
<protein>
    <submittedName>
        <fullName evidence="6">Alpha/beta-hydrolase</fullName>
    </submittedName>
</protein>
<reference evidence="6" key="1">
    <citation type="journal article" date="2023" name="Mol. Phylogenet. Evol.">
        <title>Genome-scale phylogeny and comparative genomics of the fungal order Sordariales.</title>
        <authorList>
            <person name="Hensen N."/>
            <person name="Bonometti L."/>
            <person name="Westerberg I."/>
            <person name="Brannstrom I.O."/>
            <person name="Guillou S."/>
            <person name="Cros-Aarteil S."/>
            <person name="Calhoun S."/>
            <person name="Haridas S."/>
            <person name="Kuo A."/>
            <person name="Mondo S."/>
            <person name="Pangilinan J."/>
            <person name="Riley R."/>
            <person name="LaButti K."/>
            <person name="Andreopoulos B."/>
            <person name="Lipzen A."/>
            <person name="Chen C."/>
            <person name="Yan M."/>
            <person name="Daum C."/>
            <person name="Ng V."/>
            <person name="Clum A."/>
            <person name="Steindorff A."/>
            <person name="Ohm R.A."/>
            <person name="Martin F."/>
            <person name="Silar P."/>
            <person name="Natvig D.O."/>
            <person name="Lalanne C."/>
            <person name="Gautier V."/>
            <person name="Ament-Velasquez S.L."/>
            <person name="Kruys A."/>
            <person name="Hutchinson M.I."/>
            <person name="Powell A.J."/>
            <person name="Barry K."/>
            <person name="Miller A.N."/>
            <person name="Grigoriev I.V."/>
            <person name="Debuchy R."/>
            <person name="Gladieux P."/>
            <person name="Hiltunen Thoren M."/>
            <person name="Johannesson H."/>
        </authorList>
    </citation>
    <scope>NUCLEOTIDE SEQUENCE</scope>
    <source>
        <strain evidence="6">CBS 757.83</strain>
    </source>
</reference>
<comment type="similarity">
    <text evidence="1">Belongs to the peptidase S33 family.</text>
</comment>
<feature type="signal peptide" evidence="3">
    <location>
        <begin position="1"/>
        <end position="18"/>
    </location>
</feature>
<dbReference type="EMBL" id="MU863641">
    <property type="protein sequence ID" value="KAK4100362.1"/>
    <property type="molecule type" value="Genomic_DNA"/>
</dbReference>
<gene>
    <name evidence="6" type="ORF">N658DRAFT_524738</name>
</gene>
<dbReference type="InterPro" id="IPR051601">
    <property type="entry name" value="Serine_prot/Carboxylest_S33"/>
</dbReference>
<evidence type="ECO:0000256" key="3">
    <source>
        <dbReference type="SAM" id="SignalP"/>
    </source>
</evidence>
<name>A0AAN6T195_9PEZI</name>
<feature type="chain" id="PRO_5042856139" evidence="3">
    <location>
        <begin position="19"/>
        <end position="574"/>
    </location>
</feature>
<dbReference type="Gene3D" id="3.40.50.1820">
    <property type="entry name" value="alpha/beta hydrolase"/>
    <property type="match status" value="1"/>
</dbReference>